<evidence type="ECO:0000313" key="2">
    <source>
        <dbReference type="Proteomes" id="UP000266723"/>
    </source>
</evidence>
<gene>
    <name evidence="1" type="ORF">DY000_02014597</name>
</gene>
<sequence length="252" mass="27970">MDQSSNLPAFPASFMGGFIRPRHLFADPFSSPVPSWGNVPEADDEVVPVAPLSQHRSQLPDDDGPCSEIREDELEKSVDHRNPEEEYHRYLVVVGGSGPLGSFPLTASPPSVIGPGPYADSQRIHLELGDHLDFKSLTESGCQIHRFEPGGLLYLNPEVEPGGLLYLNPEVDLLKTRRMNPEVDLFRTRRLNLEDSLSVYSEVSHYQDLVMLHSAFCRKATPSLLLFAGVSLPGGVTHSPDFSTFYVWSNRD</sequence>
<protein>
    <submittedName>
        <fullName evidence="1">Uncharacterized protein</fullName>
    </submittedName>
</protein>
<reference evidence="1 2" key="1">
    <citation type="journal article" date="2020" name="BMC Genomics">
        <title>Intraspecific diversification of the crop wild relative Brassica cretica Lam. using demographic model selection.</title>
        <authorList>
            <person name="Kioukis A."/>
            <person name="Michalopoulou V.A."/>
            <person name="Briers L."/>
            <person name="Pirintsos S."/>
            <person name="Studholme D.J."/>
            <person name="Pavlidis P."/>
            <person name="Sarris P.F."/>
        </authorList>
    </citation>
    <scope>NUCLEOTIDE SEQUENCE [LARGE SCALE GENOMIC DNA]</scope>
    <source>
        <strain evidence="2">cv. PFS-1207/04</strain>
    </source>
</reference>
<organism evidence="1 2">
    <name type="scientific">Brassica cretica</name>
    <name type="common">Mustard</name>
    <dbReference type="NCBI Taxonomy" id="69181"/>
    <lineage>
        <taxon>Eukaryota</taxon>
        <taxon>Viridiplantae</taxon>
        <taxon>Streptophyta</taxon>
        <taxon>Embryophyta</taxon>
        <taxon>Tracheophyta</taxon>
        <taxon>Spermatophyta</taxon>
        <taxon>Magnoliopsida</taxon>
        <taxon>eudicotyledons</taxon>
        <taxon>Gunneridae</taxon>
        <taxon>Pentapetalae</taxon>
        <taxon>rosids</taxon>
        <taxon>malvids</taxon>
        <taxon>Brassicales</taxon>
        <taxon>Brassicaceae</taxon>
        <taxon>Brassiceae</taxon>
        <taxon>Brassica</taxon>
    </lineage>
</organism>
<evidence type="ECO:0000313" key="1">
    <source>
        <dbReference type="EMBL" id="KAF3563268.1"/>
    </source>
</evidence>
<name>A0ABQ7CVZ1_BRACR</name>
<keyword evidence="2" id="KW-1185">Reference proteome</keyword>
<proteinExistence type="predicted"/>
<dbReference type="EMBL" id="QGKV02000759">
    <property type="protein sequence ID" value="KAF3563268.1"/>
    <property type="molecule type" value="Genomic_DNA"/>
</dbReference>
<dbReference type="Proteomes" id="UP000266723">
    <property type="component" value="Unassembled WGS sequence"/>
</dbReference>
<comment type="caution">
    <text evidence="1">The sequence shown here is derived from an EMBL/GenBank/DDBJ whole genome shotgun (WGS) entry which is preliminary data.</text>
</comment>
<accession>A0ABQ7CVZ1</accession>